<protein>
    <submittedName>
        <fullName evidence="2">15192_t:CDS:1</fullName>
    </submittedName>
</protein>
<organism evidence="2 3">
    <name type="scientific">Funneliformis geosporum</name>
    <dbReference type="NCBI Taxonomy" id="1117311"/>
    <lineage>
        <taxon>Eukaryota</taxon>
        <taxon>Fungi</taxon>
        <taxon>Fungi incertae sedis</taxon>
        <taxon>Mucoromycota</taxon>
        <taxon>Glomeromycotina</taxon>
        <taxon>Glomeromycetes</taxon>
        <taxon>Glomerales</taxon>
        <taxon>Glomeraceae</taxon>
        <taxon>Funneliformis</taxon>
    </lineage>
</organism>
<evidence type="ECO:0000313" key="3">
    <source>
        <dbReference type="Proteomes" id="UP001153678"/>
    </source>
</evidence>
<evidence type="ECO:0000313" key="2">
    <source>
        <dbReference type="EMBL" id="CAI2181435.1"/>
    </source>
</evidence>
<dbReference type="OrthoDB" id="10370510at2759"/>
<dbReference type="EMBL" id="CAMKVN010002518">
    <property type="protein sequence ID" value="CAI2181435.1"/>
    <property type="molecule type" value="Genomic_DNA"/>
</dbReference>
<accession>A0A9W4WRR3</accession>
<feature type="coiled-coil region" evidence="1">
    <location>
        <begin position="71"/>
        <end position="187"/>
    </location>
</feature>
<sequence>MLNFNEVMQKLRKPRMVDAETQTELSYHDLHRMDVAEQGIKELILKSGMFADKKKKKDEIIFTLDVIERGIAHLKEDKEHNKDNGKELEKRIKLLEQDLKSGKIAEENLEARLKELEKMGQKKETEFQKTLKIEKKEWERITAELKKDYENKTEEQKEIIDDKLAIIKELELKFEDREEQIRALNKDQGLIEIQMGVIKRDKERIEKELFEKGIQIENLDIEINTFTKKQSYLLRHLDEGFLTETVGMEGERIFLFKRSNYYDKDVIGGLARFSAEYPNPINKDQVCKCAYLKSIGDDDENTDEEKKPSKSSQLEHQLHELSLKKEELEDELETEREAHLAGVDATASWYKREHRKELETLEEKRRRLSNENKKLKTKIAELEEALNKYQTKLENITTQTFDILDIPSQQEAFQEQPPKN</sequence>
<dbReference type="Proteomes" id="UP001153678">
    <property type="component" value="Unassembled WGS sequence"/>
</dbReference>
<feature type="coiled-coil region" evidence="1">
    <location>
        <begin position="311"/>
        <end position="399"/>
    </location>
</feature>
<proteinExistence type="predicted"/>
<keyword evidence="1" id="KW-0175">Coiled coil</keyword>
<evidence type="ECO:0000256" key="1">
    <source>
        <dbReference type="SAM" id="Coils"/>
    </source>
</evidence>
<keyword evidence="3" id="KW-1185">Reference proteome</keyword>
<comment type="caution">
    <text evidence="2">The sequence shown here is derived from an EMBL/GenBank/DDBJ whole genome shotgun (WGS) entry which is preliminary data.</text>
</comment>
<gene>
    <name evidence="2" type="ORF">FWILDA_LOCUS10084</name>
</gene>
<dbReference type="AlphaFoldDB" id="A0A9W4WRR3"/>
<reference evidence="2" key="1">
    <citation type="submission" date="2022-08" db="EMBL/GenBank/DDBJ databases">
        <authorList>
            <person name="Kallberg Y."/>
            <person name="Tangrot J."/>
            <person name="Rosling A."/>
        </authorList>
    </citation>
    <scope>NUCLEOTIDE SEQUENCE</scope>
    <source>
        <strain evidence="2">Wild A</strain>
    </source>
</reference>
<name>A0A9W4WRR3_9GLOM</name>